<sequence length="105" mass="11885">MIPLVNQEQFEALLNPANKNPQFVVVYFTATWCGPCSRLDKERIQNEVEGATWYKCDIDQNKYTLGYCGLKSVPSFCVIKNSKFLGKFSCSDTDAVIEMLNSTTK</sequence>
<reference evidence="2" key="1">
    <citation type="journal article" date="2020" name="Nature">
        <title>Giant virus diversity and host interactions through global metagenomics.</title>
        <authorList>
            <person name="Schulz F."/>
            <person name="Roux S."/>
            <person name="Paez-Espino D."/>
            <person name="Jungbluth S."/>
            <person name="Walsh D.A."/>
            <person name="Denef V.J."/>
            <person name="McMahon K.D."/>
            <person name="Konstantinidis K.T."/>
            <person name="Eloe-Fadrosh E.A."/>
            <person name="Kyrpides N.C."/>
            <person name="Woyke T."/>
        </authorList>
    </citation>
    <scope>NUCLEOTIDE SEQUENCE</scope>
    <source>
        <strain evidence="2">GVMAG-M-3300023174-189</strain>
    </source>
</reference>
<dbReference type="PANTHER" id="PTHR10438:SF468">
    <property type="entry name" value="THIOREDOXIN-1-RELATED"/>
    <property type="match status" value="1"/>
</dbReference>
<dbReference type="InterPro" id="IPR036249">
    <property type="entry name" value="Thioredoxin-like_sf"/>
</dbReference>
<dbReference type="CDD" id="cd02947">
    <property type="entry name" value="TRX_family"/>
    <property type="match status" value="1"/>
</dbReference>
<dbReference type="SUPFAM" id="SSF52833">
    <property type="entry name" value="Thioredoxin-like"/>
    <property type="match status" value="1"/>
</dbReference>
<accession>A0A6C0DIR6</accession>
<organism evidence="2">
    <name type="scientific">viral metagenome</name>
    <dbReference type="NCBI Taxonomy" id="1070528"/>
    <lineage>
        <taxon>unclassified sequences</taxon>
        <taxon>metagenomes</taxon>
        <taxon>organismal metagenomes</taxon>
    </lineage>
</organism>
<evidence type="ECO:0000313" key="2">
    <source>
        <dbReference type="EMBL" id="QHT16463.1"/>
    </source>
</evidence>
<dbReference type="InterPro" id="IPR050620">
    <property type="entry name" value="Thioredoxin_H-type-like"/>
</dbReference>
<feature type="domain" description="Thioredoxin" evidence="1">
    <location>
        <begin position="5"/>
        <end position="98"/>
    </location>
</feature>
<dbReference type="InterPro" id="IPR013766">
    <property type="entry name" value="Thioredoxin_domain"/>
</dbReference>
<dbReference type="Gene3D" id="3.40.30.10">
    <property type="entry name" value="Glutaredoxin"/>
    <property type="match status" value="1"/>
</dbReference>
<dbReference type="EMBL" id="MN739626">
    <property type="protein sequence ID" value="QHT16463.1"/>
    <property type="molecule type" value="Genomic_DNA"/>
</dbReference>
<dbReference type="Pfam" id="PF00085">
    <property type="entry name" value="Thioredoxin"/>
    <property type="match status" value="1"/>
</dbReference>
<evidence type="ECO:0000259" key="1">
    <source>
        <dbReference type="Pfam" id="PF00085"/>
    </source>
</evidence>
<name>A0A6C0DIR6_9ZZZZ</name>
<dbReference type="AlphaFoldDB" id="A0A6C0DIR6"/>
<dbReference type="PANTHER" id="PTHR10438">
    <property type="entry name" value="THIOREDOXIN"/>
    <property type="match status" value="1"/>
</dbReference>
<protein>
    <recommendedName>
        <fullName evidence="1">Thioredoxin domain-containing protein</fullName>
    </recommendedName>
</protein>
<proteinExistence type="predicted"/>